<sequence>MSNLRVRGDRSLPTCYTAAMLLLPHEEVIGAPFRMLSLWDLCLSISKVQGAYLHAQNIATNKPDGPFIVRYHGKGKGKVYSLSDARLAVHSCLVTWKATRLDQREPYLFDDKVSRAVLDQVFFHSVRTGRVCHRVGPEFMVELYNPYHFSKQLGYIPVIPSLNSITREMVDLFTGLKSWRLCVLFRARQTVTFPGDATSNSPLIIYKTWLSKLFASKDSYCSPKRHGKGKGLPAGILSSSLVFKSSGSSKRKCSLDIAAEDRDRKHARGARKKSSSSRGSRVIPSVRSSPERFWVPSSIPLVIPDKVVKE</sequence>
<dbReference type="Proteomes" id="UP001454036">
    <property type="component" value="Unassembled WGS sequence"/>
</dbReference>
<name>A0AAV3QW41_LITER</name>
<evidence type="ECO:0000313" key="3">
    <source>
        <dbReference type="Proteomes" id="UP001454036"/>
    </source>
</evidence>
<organism evidence="2 3">
    <name type="scientific">Lithospermum erythrorhizon</name>
    <name type="common">Purple gromwell</name>
    <name type="synonym">Lithospermum officinale var. erythrorhizon</name>
    <dbReference type="NCBI Taxonomy" id="34254"/>
    <lineage>
        <taxon>Eukaryota</taxon>
        <taxon>Viridiplantae</taxon>
        <taxon>Streptophyta</taxon>
        <taxon>Embryophyta</taxon>
        <taxon>Tracheophyta</taxon>
        <taxon>Spermatophyta</taxon>
        <taxon>Magnoliopsida</taxon>
        <taxon>eudicotyledons</taxon>
        <taxon>Gunneridae</taxon>
        <taxon>Pentapetalae</taxon>
        <taxon>asterids</taxon>
        <taxon>lamiids</taxon>
        <taxon>Boraginales</taxon>
        <taxon>Boraginaceae</taxon>
        <taxon>Boraginoideae</taxon>
        <taxon>Lithospermeae</taxon>
        <taxon>Lithospermum</taxon>
    </lineage>
</organism>
<proteinExistence type="predicted"/>
<evidence type="ECO:0000256" key="1">
    <source>
        <dbReference type="SAM" id="MobiDB-lite"/>
    </source>
</evidence>
<feature type="compositionally biased region" description="Basic residues" evidence="1">
    <location>
        <begin position="265"/>
        <end position="275"/>
    </location>
</feature>
<dbReference type="AlphaFoldDB" id="A0AAV3QW41"/>
<feature type="region of interest" description="Disordered" evidence="1">
    <location>
        <begin position="258"/>
        <end position="287"/>
    </location>
</feature>
<dbReference type="EMBL" id="BAABME010006260">
    <property type="protein sequence ID" value="GAA0167874.1"/>
    <property type="molecule type" value="Genomic_DNA"/>
</dbReference>
<reference evidence="2 3" key="1">
    <citation type="submission" date="2024-01" db="EMBL/GenBank/DDBJ databases">
        <title>The complete chloroplast genome sequence of Lithospermum erythrorhizon: insights into the phylogenetic relationship among Boraginaceae species and the maternal lineages of purple gromwells.</title>
        <authorList>
            <person name="Okada T."/>
            <person name="Watanabe K."/>
        </authorList>
    </citation>
    <scope>NUCLEOTIDE SEQUENCE [LARGE SCALE GENOMIC DNA]</scope>
</reference>
<feature type="compositionally biased region" description="Low complexity" evidence="1">
    <location>
        <begin position="276"/>
        <end position="287"/>
    </location>
</feature>
<gene>
    <name evidence="2" type="ORF">LIER_22715</name>
</gene>
<comment type="caution">
    <text evidence="2">The sequence shown here is derived from an EMBL/GenBank/DDBJ whole genome shotgun (WGS) entry which is preliminary data.</text>
</comment>
<evidence type="ECO:0000313" key="2">
    <source>
        <dbReference type="EMBL" id="GAA0167874.1"/>
    </source>
</evidence>
<accession>A0AAV3QW41</accession>
<protein>
    <submittedName>
        <fullName evidence="2">Uncharacterized protein</fullName>
    </submittedName>
</protein>
<keyword evidence="3" id="KW-1185">Reference proteome</keyword>